<evidence type="ECO:0000256" key="7">
    <source>
        <dbReference type="ARBA" id="ARBA00022785"/>
    </source>
</evidence>
<dbReference type="Pfam" id="PF02547">
    <property type="entry name" value="Queuosine_synth"/>
    <property type="match status" value="1"/>
</dbReference>
<evidence type="ECO:0000256" key="12">
    <source>
        <dbReference type="ARBA" id="ARBA00076160"/>
    </source>
</evidence>
<dbReference type="Gene3D" id="3.40.1780.10">
    <property type="entry name" value="QueA-like"/>
    <property type="match status" value="2"/>
</dbReference>
<reference evidence="14 15" key="1">
    <citation type="submission" date="2016-12" db="EMBL/GenBank/DDBJ databases">
        <authorList>
            <person name="Song W.-J."/>
            <person name="Kurnit D.M."/>
        </authorList>
    </citation>
    <scope>NUCLEOTIDE SEQUENCE [LARGE SCALE GENOMIC DNA]</scope>
    <source>
        <strain evidence="14 15">DSM 18488</strain>
    </source>
</reference>
<gene>
    <name evidence="13" type="primary">queA</name>
    <name evidence="14" type="ORF">SAMN02745220_00798</name>
</gene>
<keyword evidence="15" id="KW-1185">Reference proteome</keyword>
<comment type="function">
    <text evidence="13">Transfers and isomerizes the ribose moiety from AdoMet to the 7-aminomethyl group of 7-deazaguanine (preQ1-tRNA) to give epoxyqueuosine (oQ-tRNA).</text>
</comment>
<evidence type="ECO:0000256" key="11">
    <source>
        <dbReference type="ARBA" id="ARBA00069325"/>
    </source>
</evidence>
<evidence type="ECO:0000256" key="9">
    <source>
        <dbReference type="ARBA" id="ARBA00061210"/>
    </source>
</evidence>
<evidence type="ECO:0000256" key="10">
    <source>
        <dbReference type="ARBA" id="ARBA00066503"/>
    </source>
</evidence>
<evidence type="ECO:0000256" key="4">
    <source>
        <dbReference type="ARBA" id="ARBA00022490"/>
    </source>
</evidence>
<evidence type="ECO:0000256" key="6">
    <source>
        <dbReference type="ARBA" id="ARBA00022691"/>
    </source>
</evidence>
<dbReference type="GO" id="GO:0051075">
    <property type="term" value="F:S-adenosylmethionine:tRNA ribosyltransferase-isomerase activity"/>
    <property type="evidence" value="ECO:0007669"/>
    <property type="project" value="UniProtKB-EC"/>
</dbReference>
<dbReference type="GO" id="GO:0008616">
    <property type="term" value="P:tRNA queuosine(34) biosynthetic process"/>
    <property type="evidence" value="ECO:0007669"/>
    <property type="project" value="UniProtKB-UniRule"/>
</dbReference>
<evidence type="ECO:0000256" key="1">
    <source>
        <dbReference type="ARBA" id="ARBA00004496"/>
    </source>
</evidence>
<keyword evidence="6 13" id="KW-0949">S-adenosyl-L-methionine</keyword>
<dbReference type="OrthoDB" id="9805933at2"/>
<dbReference type="AlphaFoldDB" id="A0A1M7XZF1"/>
<comment type="similarity">
    <text evidence="9 13">Belongs to the QueA family.</text>
</comment>
<dbReference type="NCBIfam" id="TIGR00113">
    <property type="entry name" value="queA"/>
    <property type="match status" value="1"/>
</dbReference>
<protein>
    <recommendedName>
        <fullName evidence="11 13">S-adenosylmethionine:tRNA ribosyltransferase-isomerase</fullName>
        <ecNumber evidence="10 13">2.4.99.17</ecNumber>
    </recommendedName>
    <alternativeName>
        <fullName evidence="12 13">Queuosine biosynthesis protein QueA</fullName>
    </alternativeName>
</protein>
<dbReference type="PANTHER" id="PTHR30307">
    <property type="entry name" value="S-ADENOSYLMETHIONINE:TRNA RIBOSYLTRANSFERASE-ISOMERASE"/>
    <property type="match status" value="1"/>
</dbReference>
<dbReference type="HAMAP" id="MF_00113">
    <property type="entry name" value="QueA"/>
    <property type="match status" value="1"/>
</dbReference>
<dbReference type="Proteomes" id="UP000184603">
    <property type="component" value="Unassembled WGS sequence"/>
</dbReference>
<dbReference type="UniPathway" id="UPA00392"/>
<dbReference type="NCBIfam" id="NF001140">
    <property type="entry name" value="PRK00147.1"/>
    <property type="match status" value="1"/>
</dbReference>
<comment type="catalytic activity">
    <reaction evidence="8 13">
        <text>7-aminomethyl-7-carbaguanosine(34) in tRNA + S-adenosyl-L-methionine = epoxyqueuosine(34) in tRNA + adenine + L-methionine + 2 H(+)</text>
        <dbReference type="Rhea" id="RHEA:32155"/>
        <dbReference type="Rhea" id="RHEA-COMP:10342"/>
        <dbReference type="Rhea" id="RHEA-COMP:18582"/>
        <dbReference type="ChEBI" id="CHEBI:15378"/>
        <dbReference type="ChEBI" id="CHEBI:16708"/>
        <dbReference type="ChEBI" id="CHEBI:57844"/>
        <dbReference type="ChEBI" id="CHEBI:59789"/>
        <dbReference type="ChEBI" id="CHEBI:82833"/>
        <dbReference type="ChEBI" id="CHEBI:194443"/>
        <dbReference type="EC" id="2.4.99.17"/>
    </reaction>
</comment>
<dbReference type="InterPro" id="IPR036100">
    <property type="entry name" value="QueA_sf"/>
</dbReference>
<keyword evidence="5 13" id="KW-0808">Transferase</keyword>
<organism evidence="14 15">
    <name type="scientific">Desulfopila aestuarii DSM 18488</name>
    <dbReference type="NCBI Taxonomy" id="1121416"/>
    <lineage>
        <taxon>Bacteria</taxon>
        <taxon>Pseudomonadati</taxon>
        <taxon>Thermodesulfobacteriota</taxon>
        <taxon>Desulfobulbia</taxon>
        <taxon>Desulfobulbales</taxon>
        <taxon>Desulfocapsaceae</taxon>
        <taxon>Desulfopila</taxon>
    </lineage>
</organism>
<evidence type="ECO:0000256" key="5">
    <source>
        <dbReference type="ARBA" id="ARBA00022679"/>
    </source>
</evidence>
<evidence type="ECO:0000313" key="15">
    <source>
        <dbReference type="Proteomes" id="UP000184603"/>
    </source>
</evidence>
<dbReference type="InterPro" id="IPR042118">
    <property type="entry name" value="QueA_dom1"/>
</dbReference>
<comment type="subunit">
    <text evidence="3 13">Monomer.</text>
</comment>
<dbReference type="EC" id="2.4.99.17" evidence="10 13"/>
<dbReference type="GO" id="GO:0005737">
    <property type="term" value="C:cytoplasm"/>
    <property type="evidence" value="ECO:0007669"/>
    <property type="project" value="UniProtKB-SubCell"/>
</dbReference>
<dbReference type="FunFam" id="3.40.1780.10:FF:000001">
    <property type="entry name" value="S-adenosylmethionine:tRNA ribosyltransferase-isomerase"/>
    <property type="match status" value="1"/>
</dbReference>
<dbReference type="RefSeq" id="WP_073612157.1">
    <property type="nucleotide sequence ID" value="NZ_FRFE01000003.1"/>
</dbReference>
<sequence length="356" mass="39501">MEKDFTLEAYNYHLPVENIAQKPADRRDKSRLLVLDTADCSRNHRTFADILDYIGDDDMLVVNDTRVFPARLYGKKDSGGRAEVFLLGYPMPVDAPGSAEVEALIKSSKRPKPGSTITISPDLTCTVLELLDGGKARLALNFTGDLDSILAACGQVPLPPYISRNDGTTPEDVTRYQTVYANQPGAVAAPTAGLHFTEELLAQLTSRGVLLGTITLHVGYGTFAPVRAEKILEHRIHEEYVVVPKETVEKIEAAKKRGGRIWAVGTTTVRALEFAARDGQLRPIEDWCDLYIYPGFTFRVIDNLITNFHLPGSSLMFLVSALCGRETLLDCYQEAIREGYRFYSYGDAMAVIRHRP</sequence>
<dbReference type="InterPro" id="IPR003699">
    <property type="entry name" value="QueA"/>
</dbReference>
<dbReference type="STRING" id="1121416.SAMN02745220_00798"/>
<evidence type="ECO:0000256" key="3">
    <source>
        <dbReference type="ARBA" id="ARBA00011245"/>
    </source>
</evidence>
<comment type="pathway">
    <text evidence="2 13">tRNA modification; tRNA-queuosine biosynthesis.</text>
</comment>
<comment type="subcellular location">
    <subcellularLocation>
        <location evidence="1 13">Cytoplasm</location>
    </subcellularLocation>
</comment>
<proteinExistence type="inferred from homology"/>
<dbReference type="InterPro" id="IPR042119">
    <property type="entry name" value="QueA_dom2"/>
</dbReference>
<keyword evidence="7 13" id="KW-0671">Queuosine biosynthesis</keyword>
<keyword evidence="14" id="KW-0413">Isomerase</keyword>
<dbReference type="EMBL" id="FRFE01000003">
    <property type="protein sequence ID" value="SHO44566.1"/>
    <property type="molecule type" value="Genomic_DNA"/>
</dbReference>
<keyword evidence="4 13" id="KW-0963">Cytoplasm</keyword>
<dbReference type="PANTHER" id="PTHR30307:SF0">
    <property type="entry name" value="S-ADENOSYLMETHIONINE:TRNA RIBOSYLTRANSFERASE-ISOMERASE"/>
    <property type="match status" value="1"/>
</dbReference>
<evidence type="ECO:0000256" key="2">
    <source>
        <dbReference type="ARBA" id="ARBA00004691"/>
    </source>
</evidence>
<evidence type="ECO:0000313" key="14">
    <source>
        <dbReference type="EMBL" id="SHO44566.1"/>
    </source>
</evidence>
<dbReference type="Gene3D" id="2.40.10.240">
    <property type="entry name" value="QueA-like"/>
    <property type="match status" value="1"/>
</dbReference>
<evidence type="ECO:0000256" key="13">
    <source>
        <dbReference type="HAMAP-Rule" id="MF_00113"/>
    </source>
</evidence>
<accession>A0A1M7XZF1</accession>
<name>A0A1M7XZF1_9BACT</name>
<dbReference type="SUPFAM" id="SSF111337">
    <property type="entry name" value="QueA-like"/>
    <property type="match status" value="1"/>
</dbReference>
<evidence type="ECO:0000256" key="8">
    <source>
        <dbReference type="ARBA" id="ARBA00052751"/>
    </source>
</evidence>